<dbReference type="PANTHER" id="PTHR43409">
    <property type="entry name" value="ANAEROBIC MAGNESIUM-PROTOPORPHYRIN IX MONOMETHYL ESTER CYCLASE-RELATED"/>
    <property type="match status" value="1"/>
</dbReference>
<evidence type="ECO:0000313" key="9">
    <source>
        <dbReference type="Proteomes" id="UP001623592"/>
    </source>
</evidence>
<dbReference type="InterPro" id="IPR051198">
    <property type="entry name" value="BchE-like"/>
</dbReference>
<dbReference type="SFLD" id="SFLDG01082">
    <property type="entry name" value="B12-binding_domain_containing"/>
    <property type="match status" value="1"/>
</dbReference>
<dbReference type="InterPro" id="IPR007197">
    <property type="entry name" value="rSAM"/>
</dbReference>
<dbReference type="Proteomes" id="UP001623592">
    <property type="component" value="Unassembled WGS sequence"/>
</dbReference>
<dbReference type="SFLD" id="SFLDG01123">
    <property type="entry name" value="methyltransferase_(Class_B)"/>
    <property type="match status" value="1"/>
</dbReference>
<keyword evidence="9" id="KW-1185">Reference proteome</keyword>
<evidence type="ECO:0000256" key="3">
    <source>
        <dbReference type="ARBA" id="ARBA00022723"/>
    </source>
</evidence>
<dbReference type="InterPro" id="IPR006638">
    <property type="entry name" value="Elp3/MiaA/NifB-like_rSAM"/>
</dbReference>
<dbReference type="InterPro" id="IPR023404">
    <property type="entry name" value="rSAM_horseshoe"/>
</dbReference>
<dbReference type="SMART" id="SM00729">
    <property type="entry name" value="Elp3"/>
    <property type="match status" value="1"/>
</dbReference>
<protein>
    <submittedName>
        <fullName evidence="8">B12-binding domain-containing radical SAM protein</fullName>
    </submittedName>
</protein>
<dbReference type="Gene3D" id="3.80.30.20">
    <property type="entry name" value="tm_1862 like domain"/>
    <property type="match status" value="1"/>
</dbReference>
<evidence type="ECO:0000259" key="7">
    <source>
        <dbReference type="PROSITE" id="PS51918"/>
    </source>
</evidence>
<dbReference type="Pfam" id="PF04055">
    <property type="entry name" value="Radical_SAM"/>
    <property type="match status" value="1"/>
</dbReference>
<comment type="cofactor">
    <cofactor evidence="1">
        <name>[4Fe-4S] cluster</name>
        <dbReference type="ChEBI" id="CHEBI:49883"/>
    </cofactor>
</comment>
<dbReference type="InterPro" id="IPR058240">
    <property type="entry name" value="rSAM_sf"/>
</dbReference>
<dbReference type="PROSITE" id="PS51332">
    <property type="entry name" value="B12_BINDING"/>
    <property type="match status" value="1"/>
</dbReference>
<dbReference type="InterPro" id="IPR006158">
    <property type="entry name" value="Cobalamin-bd"/>
</dbReference>
<evidence type="ECO:0000256" key="5">
    <source>
        <dbReference type="ARBA" id="ARBA00023014"/>
    </source>
</evidence>
<accession>A0ABW8TDK5</accession>
<dbReference type="EMBL" id="JBJIAA010000006">
    <property type="protein sequence ID" value="MFL0250543.1"/>
    <property type="molecule type" value="Genomic_DNA"/>
</dbReference>
<evidence type="ECO:0000256" key="2">
    <source>
        <dbReference type="ARBA" id="ARBA00022691"/>
    </source>
</evidence>
<keyword evidence="4" id="KW-0408">Iron</keyword>
<organism evidence="8 9">
    <name type="scientific">Clostridium neuense</name>
    <dbReference type="NCBI Taxonomy" id="1728934"/>
    <lineage>
        <taxon>Bacteria</taxon>
        <taxon>Bacillati</taxon>
        <taxon>Bacillota</taxon>
        <taxon>Clostridia</taxon>
        <taxon>Eubacteriales</taxon>
        <taxon>Clostridiaceae</taxon>
        <taxon>Clostridium</taxon>
    </lineage>
</organism>
<dbReference type="Gene3D" id="3.40.50.280">
    <property type="entry name" value="Cobalamin-binding domain"/>
    <property type="match status" value="1"/>
</dbReference>
<dbReference type="CDD" id="cd01335">
    <property type="entry name" value="Radical_SAM"/>
    <property type="match status" value="1"/>
</dbReference>
<keyword evidence="5" id="KW-0411">Iron-sulfur</keyword>
<proteinExistence type="predicted"/>
<sequence>MKVAFVNSFDLGENSVPLGILSLATVMSKVGHEIKVFDFDYYADINKEKTNSVEQLKQFAYLIMKFNPRVICFYTMCNSYHKTLLLAKCIKDISSDTKVILGGPQATLTAKETLKSFEYVDAIGIGEGENNIDKIVNAVINNSYDEVKGIAYRKDGLICINNNELIENLDELPMIDYSFVNIKNINHMPLDVGRGCPYSCVYCSSKTFWKRKFRIKSNERIIFEIKNIMQKYGINKFDFVHDLFTANRNKLIQFCNYLINEELNINWSCSARLDTLDEEVITIMKKAGCSAIYLGIESGSQKIQKEINKNLDLTKMWYIMKIIKSNNIKTTLSFIYGFPQETLDDIRETMEMIRIATENELGIIQLHKLSILPETELFYLYKDKMIRDKEFSDISSSMDLELYEDIISNINLFPQYYKVYIPHMEHLAHLDYFVFKILNIIYRHFNTTYKILLEEFEMDLLEIFMYFEKYNSKELSLHRKMDSQNEKEGLIYIIRMISTFINKHTFKRDLLVKELFKFDYDILCFRLDKNINKCIKKYKVDINSARNNLESYNKEEHKMYMLEKYGKYKIHLRTV</sequence>
<keyword evidence="2" id="KW-0949">S-adenosyl-L-methionine</keyword>
<dbReference type="SFLD" id="SFLDS00029">
    <property type="entry name" value="Radical_SAM"/>
    <property type="match status" value="1"/>
</dbReference>
<keyword evidence="3" id="KW-0479">Metal-binding</keyword>
<dbReference type="SUPFAM" id="SSF102114">
    <property type="entry name" value="Radical SAM enzymes"/>
    <property type="match status" value="1"/>
</dbReference>
<comment type="caution">
    <text evidence="8">The sequence shown here is derived from an EMBL/GenBank/DDBJ whole genome shotgun (WGS) entry which is preliminary data.</text>
</comment>
<feature type="domain" description="B12-binding" evidence="6">
    <location>
        <begin position="2"/>
        <end position="146"/>
    </location>
</feature>
<dbReference type="CDD" id="cd02068">
    <property type="entry name" value="radical_SAM_B12_BD"/>
    <property type="match status" value="1"/>
</dbReference>
<evidence type="ECO:0000259" key="6">
    <source>
        <dbReference type="PROSITE" id="PS51332"/>
    </source>
</evidence>
<evidence type="ECO:0000256" key="4">
    <source>
        <dbReference type="ARBA" id="ARBA00023004"/>
    </source>
</evidence>
<dbReference type="InterPro" id="IPR034466">
    <property type="entry name" value="Methyltransferase_Class_B"/>
</dbReference>
<reference evidence="8 9" key="1">
    <citation type="submission" date="2024-11" db="EMBL/GenBank/DDBJ databases">
        <authorList>
            <person name="Heng Y.C."/>
            <person name="Lim A.C.H."/>
            <person name="Lee J.K.Y."/>
            <person name="Kittelmann S."/>
        </authorList>
    </citation>
    <scope>NUCLEOTIDE SEQUENCE [LARGE SCALE GENOMIC DNA]</scope>
    <source>
        <strain evidence="8 9">WILCCON 0114</strain>
    </source>
</reference>
<dbReference type="PROSITE" id="PS51918">
    <property type="entry name" value="RADICAL_SAM"/>
    <property type="match status" value="1"/>
</dbReference>
<evidence type="ECO:0000256" key="1">
    <source>
        <dbReference type="ARBA" id="ARBA00001966"/>
    </source>
</evidence>
<evidence type="ECO:0000313" key="8">
    <source>
        <dbReference type="EMBL" id="MFL0250543.1"/>
    </source>
</evidence>
<dbReference type="Pfam" id="PF02310">
    <property type="entry name" value="B12-binding"/>
    <property type="match status" value="1"/>
</dbReference>
<feature type="domain" description="Radical SAM core" evidence="7">
    <location>
        <begin position="180"/>
        <end position="414"/>
    </location>
</feature>
<name>A0ABW8TDK5_9CLOT</name>
<dbReference type="RefSeq" id="WP_406787208.1">
    <property type="nucleotide sequence ID" value="NZ_JBJIAA010000006.1"/>
</dbReference>
<gene>
    <name evidence="8" type="ORF">ACJDT4_08935</name>
</gene>